<feature type="domain" description="Secretion system C-terminal sorting" evidence="2">
    <location>
        <begin position="372"/>
        <end position="447"/>
    </location>
</feature>
<evidence type="ECO:0000313" key="3">
    <source>
        <dbReference type="EMBL" id="PEN09206.1"/>
    </source>
</evidence>
<organism evidence="3 4">
    <name type="scientific">Longimonas halophila</name>
    <dbReference type="NCBI Taxonomy" id="1469170"/>
    <lineage>
        <taxon>Bacteria</taxon>
        <taxon>Pseudomonadati</taxon>
        <taxon>Rhodothermota</taxon>
        <taxon>Rhodothermia</taxon>
        <taxon>Rhodothermales</taxon>
        <taxon>Salisaetaceae</taxon>
        <taxon>Longimonas</taxon>
    </lineage>
</organism>
<proteinExistence type="predicted"/>
<sequence length="450" mass="48478">MKHMRRIQAVFFAFLLCAAVPYMVHGQPTIDGTINTSNYQQLAEWTQSDTGFGDHGILELWAERDGDNLYVFVLGEAESNGNEFYLFIDVDSQSGVASGTQLPSGNDGLSPFASFQPTNDFETDYGLRLQSGVNNDPNDDAFVSIVDYVAWESGDAEDTFLGTLPNDGTTVSVDGGTYDGTTLAYNDTGDLSSHTGVEGWELSIPLSAIGASPGDEFQFLAMYGADSFISANTLPEISGQSGTNLGDNPDFTGITGDQHTTPDPLPVELASFTAALDGTTAQLQWETLSETNNAGFEVQHAAPEGDFEAHGFVEGYGTTDTPQQYTFRVDDLAPGTHRFRLKQTDFDGTSTLTEAQTIEVALSQLAMLETTPNPMRGAGTIQFAVQEAEPVTVSVYNVLGQRVETLYDGTPTPDQVHTVSLDTSTLSSGTYFVRIEGATMQKTRRVAVVR</sequence>
<accession>A0A2H3NSJ9</accession>
<gene>
    <name evidence="3" type="ORF">CRI93_00290</name>
</gene>
<dbReference type="EMBL" id="PDEP01000001">
    <property type="protein sequence ID" value="PEN09206.1"/>
    <property type="molecule type" value="Genomic_DNA"/>
</dbReference>
<feature type="signal peptide" evidence="1">
    <location>
        <begin position="1"/>
        <end position="26"/>
    </location>
</feature>
<keyword evidence="4" id="KW-1185">Reference proteome</keyword>
<feature type="chain" id="PRO_5013830375" description="Secretion system C-terminal sorting domain-containing protein" evidence="1">
    <location>
        <begin position="27"/>
        <end position="450"/>
    </location>
</feature>
<evidence type="ECO:0000313" key="4">
    <source>
        <dbReference type="Proteomes" id="UP000221024"/>
    </source>
</evidence>
<dbReference type="AlphaFoldDB" id="A0A2H3NSJ9"/>
<evidence type="ECO:0000259" key="2">
    <source>
        <dbReference type="Pfam" id="PF18962"/>
    </source>
</evidence>
<protein>
    <recommendedName>
        <fullName evidence="2">Secretion system C-terminal sorting domain-containing protein</fullName>
    </recommendedName>
</protein>
<dbReference type="InterPro" id="IPR026444">
    <property type="entry name" value="Secre_tail"/>
</dbReference>
<comment type="caution">
    <text evidence="3">The sequence shown here is derived from an EMBL/GenBank/DDBJ whole genome shotgun (WGS) entry which is preliminary data.</text>
</comment>
<dbReference type="NCBIfam" id="TIGR04183">
    <property type="entry name" value="Por_Secre_tail"/>
    <property type="match status" value="1"/>
</dbReference>
<name>A0A2H3NSJ9_9BACT</name>
<dbReference type="Proteomes" id="UP000221024">
    <property type="component" value="Unassembled WGS sequence"/>
</dbReference>
<dbReference type="Gene3D" id="2.60.40.4070">
    <property type="match status" value="1"/>
</dbReference>
<dbReference type="Pfam" id="PF18962">
    <property type="entry name" value="Por_Secre_tail"/>
    <property type="match status" value="1"/>
</dbReference>
<reference evidence="3 4" key="1">
    <citation type="submission" date="2017-10" db="EMBL/GenBank/DDBJ databases">
        <title>Draft genome of Longimonas halophila.</title>
        <authorList>
            <person name="Goh K.M."/>
            <person name="Shamsir M.S."/>
            <person name="Lim S.W."/>
        </authorList>
    </citation>
    <scope>NUCLEOTIDE SEQUENCE [LARGE SCALE GENOMIC DNA]</scope>
    <source>
        <strain evidence="3 4">KCTC 42399</strain>
    </source>
</reference>
<keyword evidence="1" id="KW-0732">Signal</keyword>
<evidence type="ECO:0000256" key="1">
    <source>
        <dbReference type="SAM" id="SignalP"/>
    </source>
</evidence>
<dbReference type="OrthoDB" id="873118at2"/>